<feature type="compositionally biased region" description="Low complexity" evidence="1">
    <location>
        <begin position="114"/>
        <end position="129"/>
    </location>
</feature>
<name>A0A8T1V832_9STRA</name>
<proteinExistence type="predicted"/>
<dbReference type="Proteomes" id="UP000694044">
    <property type="component" value="Unassembled WGS sequence"/>
</dbReference>
<dbReference type="EMBL" id="JAGDFM010000697">
    <property type="protein sequence ID" value="KAG7376450.1"/>
    <property type="molecule type" value="Genomic_DNA"/>
</dbReference>
<gene>
    <name evidence="2" type="ORF">PHYPSEUDO_013394</name>
</gene>
<evidence type="ECO:0000313" key="2">
    <source>
        <dbReference type="EMBL" id="KAG7376450.1"/>
    </source>
</evidence>
<feature type="region of interest" description="Disordered" evidence="1">
    <location>
        <begin position="1"/>
        <end position="131"/>
    </location>
</feature>
<accession>A0A8T1V832</accession>
<sequence length="181" mass="18687">MLTRGNTDQAGAPSSPSSRADRAPSDSEPPVATAASPGVVEFTRTEKPWDATPARRTAEPAPLRTSKRASLTRPTATSTTPRKAASDSPHGSESDLEDKPPAPPAKKAREAPAKAKPIKAVSSAKPAPAVTRADSGLNLSSFMESFEGRTALIESAPSEELPAVAATLRGAAQTCVTKCKC</sequence>
<evidence type="ECO:0000313" key="3">
    <source>
        <dbReference type="Proteomes" id="UP000694044"/>
    </source>
</evidence>
<keyword evidence="3" id="KW-1185">Reference proteome</keyword>
<protein>
    <submittedName>
        <fullName evidence="2">Uncharacterized protein</fullName>
    </submittedName>
</protein>
<evidence type="ECO:0000256" key="1">
    <source>
        <dbReference type="SAM" id="MobiDB-lite"/>
    </source>
</evidence>
<reference evidence="2" key="1">
    <citation type="submission" date="2021-02" db="EMBL/GenBank/DDBJ databases">
        <authorList>
            <person name="Palmer J.M."/>
        </authorList>
    </citation>
    <scope>NUCLEOTIDE SEQUENCE</scope>
    <source>
        <strain evidence="2">SCRP734</strain>
    </source>
</reference>
<feature type="compositionally biased region" description="Polar residues" evidence="1">
    <location>
        <begin position="68"/>
        <end position="81"/>
    </location>
</feature>
<feature type="compositionally biased region" description="Basic and acidic residues" evidence="1">
    <location>
        <begin position="90"/>
        <end position="100"/>
    </location>
</feature>
<organism evidence="2 3">
    <name type="scientific">Phytophthora pseudosyringae</name>
    <dbReference type="NCBI Taxonomy" id="221518"/>
    <lineage>
        <taxon>Eukaryota</taxon>
        <taxon>Sar</taxon>
        <taxon>Stramenopiles</taxon>
        <taxon>Oomycota</taxon>
        <taxon>Peronosporomycetes</taxon>
        <taxon>Peronosporales</taxon>
        <taxon>Peronosporaceae</taxon>
        <taxon>Phytophthora</taxon>
    </lineage>
</organism>
<comment type="caution">
    <text evidence="2">The sequence shown here is derived from an EMBL/GenBank/DDBJ whole genome shotgun (WGS) entry which is preliminary data.</text>
</comment>
<feature type="compositionally biased region" description="Low complexity" evidence="1">
    <location>
        <begin position="51"/>
        <end position="64"/>
    </location>
</feature>
<dbReference type="AlphaFoldDB" id="A0A8T1V832"/>